<keyword evidence="8" id="KW-1185">Reference proteome</keyword>
<reference evidence="8" key="1">
    <citation type="journal article" date="2021" name="Nat. Commun.">
        <title>Genomic analyses provide insights into spinach domestication and the genetic basis of agronomic traits.</title>
        <authorList>
            <person name="Cai X."/>
            <person name="Sun X."/>
            <person name="Xu C."/>
            <person name="Sun H."/>
            <person name="Wang X."/>
            <person name="Ge C."/>
            <person name="Zhang Z."/>
            <person name="Wang Q."/>
            <person name="Fei Z."/>
            <person name="Jiao C."/>
            <person name="Wang Q."/>
        </authorList>
    </citation>
    <scope>NUCLEOTIDE SEQUENCE [LARGE SCALE GENOMIC DNA]</scope>
    <source>
        <strain evidence="8">cv. Varoflay</strain>
    </source>
</reference>
<dbReference type="PROSITE" id="PS51999">
    <property type="entry name" value="ZF_GRF"/>
    <property type="match status" value="1"/>
</dbReference>
<dbReference type="PANTHER" id="PTHR33248">
    <property type="entry name" value="ZINC ION-BINDING PROTEIN"/>
    <property type="match status" value="1"/>
</dbReference>
<dbReference type="KEGG" id="soe:110799412"/>
<keyword evidence="6" id="KW-0472">Membrane</keyword>
<evidence type="ECO:0000313" key="8">
    <source>
        <dbReference type="Proteomes" id="UP000813463"/>
    </source>
</evidence>
<accession>A0A9R0J2W9</accession>
<dbReference type="GeneID" id="110799412"/>
<evidence type="ECO:0000256" key="4">
    <source>
        <dbReference type="PROSITE-ProRule" id="PRU01343"/>
    </source>
</evidence>
<dbReference type="GO" id="GO:0008270">
    <property type="term" value="F:zinc ion binding"/>
    <property type="evidence" value="ECO:0007669"/>
    <property type="project" value="UniProtKB-KW"/>
</dbReference>
<keyword evidence="1" id="KW-0479">Metal-binding</keyword>
<proteinExistence type="predicted"/>
<evidence type="ECO:0000256" key="2">
    <source>
        <dbReference type="ARBA" id="ARBA00022771"/>
    </source>
</evidence>
<reference evidence="9" key="2">
    <citation type="submission" date="2025-08" db="UniProtKB">
        <authorList>
            <consortium name="RefSeq"/>
        </authorList>
    </citation>
    <scope>IDENTIFICATION</scope>
    <source>
        <tissue evidence="9">Leaf</tissue>
    </source>
</reference>
<evidence type="ECO:0000313" key="9">
    <source>
        <dbReference type="RefSeq" id="XP_021860367.2"/>
    </source>
</evidence>
<dbReference type="RefSeq" id="XP_021860367.2">
    <property type="nucleotide sequence ID" value="XM_022004675.2"/>
</dbReference>
<evidence type="ECO:0000256" key="6">
    <source>
        <dbReference type="SAM" id="Phobius"/>
    </source>
</evidence>
<feature type="domain" description="GRF-type" evidence="7">
    <location>
        <begin position="11"/>
        <end position="56"/>
    </location>
</feature>
<dbReference type="Proteomes" id="UP000813463">
    <property type="component" value="Chromosome 5"/>
</dbReference>
<keyword evidence="6" id="KW-1133">Transmembrane helix</keyword>
<keyword evidence="6" id="KW-0812">Transmembrane</keyword>
<keyword evidence="2 4" id="KW-0863">Zinc-finger</keyword>
<feature type="transmembrane region" description="Helical" evidence="6">
    <location>
        <begin position="127"/>
        <end position="146"/>
    </location>
</feature>
<gene>
    <name evidence="9" type="primary">LOC110799412</name>
</gene>
<evidence type="ECO:0000259" key="7">
    <source>
        <dbReference type="PROSITE" id="PS51999"/>
    </source>
</evidence>
<evidence type="ECO:0000256" key="3">
    <source>
        <dbReference type="ARBA" id="ARBA00022833"/>
    </source>
</evidence>
<feature type="coiled-coil region" evidence="5">
    <location>
        <begin position="72"/>
        <end position="99"/>
    </location>
</feature>
<name>A0A9R0J2W9_SPIOL</name>
<dbReference type="InterPro" id="IPR010666">
    <property type="entry name" value="Znf_GRF"/>
</dbReference>
<keyword evidence="3" id="KW-0862">Zinc</keyword>
<evidence type="ECO:0000256" key="1">
    <source>
        <dbReference type="ARBA" id="ARBA00022723"/>
    </source>
</evidence>
<sequence>MNVTKRKVRICGCGFPVVQRTSWTHDNPGRKSVGCKFYDFSTGKARCDAFDWVDEVILEWQKDVTNVLIAEKQRLIGEVKVLEARIDCIQRDNNRVHDEHEKMKIKYHKMKKMTEGGVKAGIRNDHVLILVCFSAIVSIDVSVMYAKVFG</sequence>
<protein>
    <recommendedName>
        <fullName evidence="7">GRF-type domain-containing protein</fullName>
    </recommendedName>
</protein>
<dbReference type="AlphaFoldDB" id="A0A9R0J2W9"/>
<organism evidence="8 9">
    <name type="scientific">Spinacia oleracea</name>
    <name type="common">Spinach</name>
    <dbReference type="NCBI Taxonomy" id="3562"/>
    <lineage>
        <taxon>Eukaryota</taxon>
        <taxon>Viridiplantae</taxon>
        <taxon>Streptophyta</taxon>
        <taxon>Embryophyta</taxon>
        <taxon>Tracheophyta</taxon>
        <taxon>Spermatophyta</taxon>
        <taxon>Magnoliopsida</taxon>
        <taxon>eudicotyledons</taxon>
        <taxon>Gunneridae</taxon>
        <taxon>Pentapetalae</taxon>
        <taxon>Caryophyllales</taxon>
        <taxon>Chenopodiaceae</taxon>
        <taxon>Chenopodioideae</taxon>
        <taxon>Anserineae</taxon>
        <taxon>Spinacia</taxon>
    </lineage>
</organism>
<keyword evidence="5" id="KW-0175">Coiled coil</keyword>
<evidence type="ECO:0000256" key="5">
    <source>
        <dbReference type="SAM" id="Coils"/>
    </source>
</evidence>